<dbReference type="Pfam" id="PF00172">
    <property type="entry name" value="Zn_clus"/>
    <property type="match status" value="1"/>
</dbReference>
<dbReference type="GO" id="GO:0045944">
    <property type="term" value="P:positive regulation of transcription by RNA polymerase II"/>
    <property type="evidence" value="ECO:0007669"/>
    <property type="project" value="TreeGrafter"/>
</dbReference>
<name>A0A319DP33_9EURO</name>
<organism evidence="8 9">
    <name type="scientific">Aspergillus ellipticus CBS 707.79</name>
    <dbReference type="NCBI Taxonomy" id="1448320"/>
    <lineage>
        <taxon>Eukaryota</taxon>
        <taxon>Fungi</taxon>
        <taxon>Dikarya</taxon>
        <taxon>Ascomycota</taxon>
        <taxon>Pezizomycotina</taxon>
        <taxon>Eurotiomycetes</taxon>
        <taxon>Eurotiomycetidae</taxon>
        <taxon>Eurotiales</taxon>
        <taxon>Aspergillaceae</taxon>
        <taxon>Aspergillus</taxon>
        <taxon>Aspergillus subgen. Circumdati</taxon>
    </lineage>
</organism>
<dbReference type="InterPro" id="IPR051711">
    <property type="entry name" value="Stress_Response_Reg"/>
</dbReference>
<dbReference type="GO" id="GO:0008270">
    <property type="term" value="F:zinc ion binding"/>
    <property type="evidence" value="ECO:0007669"/>
    <property type="project" value="InterPro"/>
</dbReference>
<dbReference type="SUPFAM" id="SSF57701">
    <property type="entry name" value="Zn2/Cys6 DNA-binding domain"/>
    <property type="match status" value="1"/>
</dbReference>
<keyword evidence="4" id="KW-0804">Transcription</keyword>
<protein>
    <recommendedName>
        <fullName evidence="7">Zn(2)-C6 fungal-type domain-containing protein</fullName>
    </recommendedName>
</protein>
<evidence type="ECO:0000256" key="3">
    <source>
        <dbReference type="ARBA" id="ARBA00023125"/>
    </source>
</evidence>
<evidence type="ECO:0000256" key="5">
    <source>
        <dbReference type="ARBA" id="ARBA00023242"/>
    </source>
</evidence>
<gene>
    <name evidence="8" type="ORF">BO71DRAFT_350446</name>
</gene>
<proteinExistence type="predicted"/>
<accession>A0A319DP33</accession>
<comment type="subcellular location">
    <subcellularLocation>
        <location evidence="1">Nucleus</location>
    </subcellularLocation>
</comment>
<dbReference type="GO" id="GO:0000981">
    <property type="term" value="F:DNA-binding transcription factor activity, RNA polymerase II-specific"/>
    <property type="evidence" value="ECO:0007669"/>
    <property type="project" value="InterPro"/>
</dbReference>
<dbReference type="InterPro" id="IPR001138">
    <property type="entry name" value="Zn2Cys6_DnaBD"/>
</dbReference>
<dbReference type="Proteomes" id="UP000247810">
    <property type="component" value="Unassembled WGS sequence"/>
</dbReference>
<dbReference type="AlphaFoldDB" id="A0A319DP33"/>
<evidence type="ECO:0000259" key="7">
    <source>
        <dbReference type="PROSITE" id="PS50048"/>
    </source>
</evidence>
<evidence type="ECO:0000313" key="9">
    <source>
        <dbReference type="Proteomes" id="UP000247810"/>
    </source>
</evidence>
<dbReference type="CDD" id="cd00067">
    <property type="entry name" value="GAL4"/>
    <property type="match status" value="1"/>
</dbReference>
<reference evidence="8 9" key="1">
    <citation type="submission" date="2018-02" db="EMBL/GenBank/DDBJ databases">
        <title>The genomes of Aspergillus section Nigri reveals drivers in fungal speciation.</title>
        <authorList>
            <consortium name="DOE Joint Genome Institute"/>
            <person name="Vesth T.C."/>
            <person name="Nybo J."/>
            <person name="Theobald S."/>
            <person name="Brandl J."/>
            <person name="Frisvad J.C."/>
            <person name="Nielsen K.F."/>
            <person name="Lyhne E.K."/>
            <person name="Kogle M.E."/>
            <person name="Kuo A."/>
            <person name="Riley R."/>
            <person name="Clum A."/>
            <person name="Nolan M."/>
            <person name="Lipzen A."/>
            <person name="Salamov A."/>
            <person name="Henrissat B."/>
            <person name="Wiebenga A."/>
            <person name="De vries R.P."/>
            <person name="Grigoriev I.V."/>
            <person name="Mortensen U.H."/>
            <person name="Andersen M.R."/>
            <person name="Baker S.E."/>
        </authorList>
    </citation>
    <scope>NUCLEOTIDE SEQUENCE [LARGE SCALE GENOMIC DNA]</scope>
    <source>
        <strain evidence="8 9">CBS 707.79</strain>
    </source>
</reference>
<keyword evidence="2" id="KW-0805">Transcription regulation</keyword>
<evidence type="ECO:0000256" key="2">
    <source>
        <dbReference type="ARBA" id="ARBA00023015"/>
    </source>
</evidence>
<dbReference type="PROSITE" id="PS50048">
    <property type="entry name" value="ZN2_CY6_FUNGAL_2"/>
    <property type="match status" value="1"/>
</dbReference>
<dbReference type="VEuPathDB" id="FungiDB:BO71DRAFT_350446"/>
<evidence type="ECO:0000313" key="8">
    <source>
        <dbReference type="EMBL" id="PYH95847.1"/>
    </source>
</evidence>
<keyword evidence="3" id="KW-0238">DNA-binding</keyword>
<dbReference type="PANTHER" id="PTHR47540">
    <property type="entry name" value="THIAMINE REPRESSIBLE GENES REGULATORY PROTEIN THI5"/>
    <property type="match status" value="1"/>
</dbReference>
<feature type="region of interest" description="Disordered" evidence="6">
    <location>
        <begin position="352"/>
        <end position="376"/>
    </location>
</feature>
<sequence length="413" mass="45107">MMSHGNYPECPHVNPTFSNHTALNDGATAVARPVKTHAACDECRGRKMKCSGEPAGCTRCIKQGLPCHYSVQKQMGRPPKKRVREDEDLPPFTLSNSETWTSDSDITSLGSLTCRTSENTPSDYLSQPSPHLFFADGNDNHSGQFFLKKPLSTIPATTSPWPDFANVSTSSANLLTLPPDLSQLPSHPASSSDSDSSDRQCPCLSYLYLCLSHLSSLAPFPVSQHTLCSLYIAARTAQAVIRCQACPMRFSTGYQNVTFTGTLLTVIADTWLRVSQANAADLGRQTTSPAYATTIDRSPDPMAGWKDWLLQTVRQGVTGGSYDPAGSSLCAQKTPSLLGLIEEIEARQRRWHKSHPLPPEERIIPTPAQGSSSCTEPFDESDALCLRIIRSARDVITRFNFQPNDYPEGVAPV</sequence>
<dbReference type="OrthoDB" id="10261408at2759"/>
<dbReference type="PANTHER" id="PTHR47540:SF4">
    <property type="entry name" value="TRANSCRIPTION FACTOR RGLT"/>
    <property type="match status" value="1"/>
</dbReference>
<dbReference type="STRING" id="1448320.A0A319DP33"/>
<dbReference type="GO" id="GO:0043565">
    <property type="term" value="F:sequence-specific DNA binding"/>
    <property type="evidence" value="ECO:0007669"/>
    <property type="project" value="TreeGrafter"/>
</dbReference>
<evidence type="ECO:0000256" key="1">
    <source>
        <dbReference type="ARBA" id="ARBA00004123"/>
    </source>
</evidence>
<evidence type="ECO:0000256" key="6">
    <source>
        <dbReference type="SAM" id="MobiDB-lite"/>
    </source>
</evidence>
<feature type="domain" description="Zn(2)-C6 fungal-type" evidence="7">
    <location>
        <begin position="39"/>
        <end position="69"/>
    </location>
</feature>
<keyword evidence="5" id="KW-0539">Nucleus</keyword>
<dbReference type="InterPro" id="IPR036864">
    <property type="entry name" value="Zn2-C6_fun-type_DNA-bd_sf"/>
</dbReference>
<dbReference type="EMBL" id="KZ825847">
    <property type="protein sequence ID" value="PYH95847.1"/>
    <property type="molecule type" value="Genomic_DNA"/>
</dbReference>
<feature type="region of interest" description="Disordered" evidence="6">
    <location>
        <begin position="78"/>
        <end position="97"/>
    </location>
</feature>
<dbReference type="PRINTS" id="PR00755">
    <property type="entry name" value="AFLATOXINBRP"/>
</dbReference>
<evidence type="ECO:0000256" key="4">
    <source>
        <dbReference type="ARBA" id="ARBA00023163"/>
    </source>
</evidence>
<dbReference type="GO" id="GO:0005634">
    <property type="term" value="C:nucleus"/>
    <property type="evidence" value="ECO:0007669"/>
    <property type="project" value="UniProtKB-SubCell"/>
</dbReference>
<keyword evidence="9" id="KW-1185">Reference proteome</keyword>
<dbReference type="Gene3D" id="4.10.240.10">
    <property type="entry name" value="Zn(2)-C6 fungal-type DNA-binding domain"/>
    <property type="match status" value="1"/>
</dbReference>
<dbReference type="PROSITE" id="PS00463">
    <property type="entry name" value="ZN2_CY6_FUNGAL_1"/>
    <property type="match status" value="1"/>
</dbReference>
<dbReference type="SMART" id="SM00066">
    <property type="entry name" value="GAL4"/>
    <property type="match status" value="1"/>
</dbReference>